<accession>A0A1U6I6I6</accession>
<dbReference type="Proteomes" id="UP000190989">
    <property type="component" value="Unassembled WGS sequence"/>
</dbReference>
<dbReference type="AlphaFoldDB" id="A0A1U6I6I6"/>
<evidence type="ECO:0000313" key="2">
    <source>
        <dbReference type="Proteomes" id="UP000190989"/>
    </source>
</evidence>
<reference evidence="2" key="1">
    <citation type="submission" date="2017-02" db="EMBL/GenBank/DDBJ databases">
        <authorList>
            <person name="Varghese N."/>
            <person name="Submissions S."/>
        </authorList>
    </citation>
    <scope>NUCLEOTIDE SEQUENCE [LARGE SCALE GENOMIC DNA]</scope>
    <source>
        <strain evidence="2">SM117</strain>
    </source>
</reference>
<organism evidence="1 2">
    <name type="scientific">Novosphingobium mathurense</name>
    <dbReference type="NCBI Taxonomy" id="428990"/>
    <lineage>
        <taxon>Bacteria</taxon>
        <taxon>Pseudomonadati</taxon>
        <taxon>Pseudomonadota</taxon>
        <taxon>Alphaproteobacteria</taxon>
        <taxon>Sphingomonadales</taxon>
        <taxon>Sphingomonadaceae</taxon>
        <taxon>Novosphingobium</taxon>
    </lineage>
</organism>
<keyword evidence="2" id="KW-1185">Reference proteome</keyword>
<dbReference type="RefSeq" id="WP_139384010.1">
    <property type="nucleotide sequence ID" value="NZ_FVZE01000004.1"/>
</dbReference>
<sequence>MTDINKLIERLGRKAYRREAPFEPFGTCDVPCDADDYGAEEYLINPDGPEAATALQTLKEENERLRHDIARHMEIANSEANRGEKLLAENERMAEALRRCADIVERHLYLQSEKVEDVRHIACASLPKETDNA</sequence>
<dbReference type="STRING" id="428990.SAMN06295987_104271"/>
<proteinExistence type="predicted"/>
<gene>
    <name evidence="1" type="ORF">SAMN06295987_104271</name>
</gene>
<dbReference type="EMBL" id="FVZE01000004">
    <property type="protein sequence ID" value="SLK03640.1"/>
    <property type="molecule type" value="Genomic_DNA"/>
</dbReference>
<evidence type="ECO:0000313" key="1">
    <source>
        <dbReference type="EMBL" id="SLK03640.1"/>
    </source>
</evidence>
<protein>
    <submittedName>
        <fullName evidence="1">Uncharacterized protein</fullName>
    </submittedName>
</protein>
<name>A0A1U6I6I6_9SPHN</name>